<protein>
    <recommendedName>
        <fullName evidence="11">Membrane insertase YidC/Oxa/ALB C-terminal domain-containing protein</fullName>
    </recommendedName>
</protein>
<dbReference type="PANTHER" id="PTHR12428">
    <property type="entry name" value="OXA1"/>
    <property type="match status" value="1"/>
</dbReference>
<comment type="subcellular location">
    <subcellularLocation>
        <location evidence="1">Cell membrane</location>
        <topology evidence="1">Multi-pass membrane protein</topology>
    </subcellularLocation>
    <subcellularLocation>
        <location evidence="9">Membrane</location>
        <topology evidence="9">Multi-pass membrane protein</topology>
    </subcellularLocation>
</comment>
<dbReference type="InterPro" id="IPR028055">
    <property type="entry name" value="YidC/Oxa/ALB_C"/>
</dbReference>
<feature type="transmembrane region" description="Helical" evidence="10">
    <location>
        <begin position="185"/>
        <end position="202"/>
    </location>
</feature>
<keyword evidence="7 10" id="KW-0472">Membrane</keyword>
<dbReference type="GO" id="GO:0005886">
    <property type="term" value="C:plasma membrane"/>
    <property type="evidence" value="ECO:0007669"/>
    <property type="project" value="UniProtKB-SubCell"/>
</dbReference>
<dbReference type="Proteomes" id="UP000230903">
    <property type="component" value="Unassembled WGS sequence"/>
</dbReference>
<sequence>MSSFFHAILTQPLFNALVFLYENITFQDFGFAIIGLTLLIRLILYPVFYKGLKNQTIMQKMQPEIKEAQKKHKGNREAQALALMEIYKKYNVSPFAPFLYLMIQLPILIAVYRVFLKGFSTETMTQLYSFIPAPEQIHTLFLGLIDITETSIIIVILAVVAQYIQTKMSLKPRAVGPATDASSKMASYMVYIAPLITLLFLMNLPSAIGLYWLTTAIFSIFQQKIINKKLAAEDLGRLASTGK</sequence>
<dbReference type="CDD" id="cd20070">
    <property type="entry name" value="5TM_YidC_Alb3"/>
    <property type="match status" value="1"/>
</dbReference>
<dbReference type="GO" id="GO:0032977">
    <property type="term" value="F:membrane insertase activity"/>
    <property type="evidence" value="ECO:0007669"/>
    <property type="project" value="InterPro"/>
</dbReference>
<dbReference type="GO" id="GO:0051205">
    <property type="term" value="P:protein insertion into membrane"/>
    <property type="evidence" value="ECO:0007669"/>
    <property type="project" value="TreeGrafter"/>
</dbReference>
<evidence type="ECO:0000313" key="13">
    <source>
        <dbReference type="Proteomes" id="UP000230903"/>
    </source>
</evidence>
<comment type="caution">
    <text evidence="12">The sequence shown here is derived from an EMBL/GenBank/DDBJ whole genome shotgun (WGS) entry which is preliminary data.</text>
</comment>
<evidence type="ECO:0000256" key="8">
    <source>
        <dbReference type="ARBA" id="ARBA00023186"/>
    </source>
</evidence>
<evidence type="ECO:0000256" key="10">
    <source>
        <dbReference type="SAM" id="Phobius"/>
    </source>
</evidence>
<keyword evidence="8" id="KW-0143">Chaperone</keyword>
<comment type="similarity">
    <text evidence="9">Belongs to the OXA1/ALB3/YidC family.</text>
</comment>
<keyword evidence="6 10" id="KW-1133">Transmembrane helix</keyword>
<dbReference type="PANTHER" id="PTHR12428:SF65">
    <property type="entry name" value="CYTOCHROME C OXIDASE ASSEMBLY PROTEIN COX18, MITOCHONDRIAL"/>
    <property type="match status" value="1"/>
</dbReference>
<evidence type="ECO:0000256" key="2">
    <source>
        <dbReference type="ARBA" id="ARBA00022448"/>
    </source>
</evidence>
<evidence type="ECO:0000259" key="11">
    <source>
        <dbReference type="Pfam" id="PF02096"/>
    </source>
</evidence>
<feature type="transmembrane region" description="Helical" evidence="10">
    <location>
        <begin position="29"/>
        <end position="48"/>
    </location>
</feature>
<name>A0A2H0UQB5_9BACT</name>
<dbReference type="Pfam" id="PF02096">
    <property type="entry name" value="60KD_IMP"/>
    <property type="match status" value="1"/>
</dbReference>
<evidence type="ECO:0000256" key="7">
    <source>
        <dbReference type="ARBA" id="ARBA00023136"/>
    </source>
</evidence>
<gene>
    <name evidence="12" type="ORF">COU10_02345</name>
</gene>
<dbReference type="InterPro" id="IPR001708">
    <property type="entry name" value="YidC/ALB3/OXA1/COX18"/>
</dbReference>
<reference evidence="13" key="1">
    <citation type="submission" date="2017-09" db="EMBL/GenBank/DDBJ databases">
        <title>Depth-based differentiation of microbial function through sediment-hosted aquifers and enrichment of novel symbionts in the deep terrestrial subsurface.</title>
        <authorList>
            <person name="Probst A.J."/>
            <person name="Ladd B."/>
            <person name="Jarett J.K."/>
            <person name="Geller-Mcgrath D.E."/>
            <person name="Sieber C.M.K."/>
            <person name="Emerson J.B."/>
            <person name="Anantharaman K."/>
            <person name="Thomas B.C."/>
            <person name="Malmstrom R."/>
            <person name="Stieglmeier M."/>
            <person name="Klingl A."/>
            <person name="Woyke T."/>
            <person name="Ryan C.M."/>
            <person name="Banfield J.F."/>
        </authorList>
    </citation>
    <scope>NUCLEOTIDE SEQUENCE [LARGE SCALE GENOMIC DNA]</scope>
</reference>
<dbReference type="GO" id="GO:0015031">
    <property type="term" value="P:protein transport"/>
    <property type="evidence" value="ECO:0007669"/>
    <property type="project" value="UniProtKB-KW"/>
</dbReference>
<accession>A0A2H0UQB5</accession>
<keyword evidence="2" id="KW-0813">Transport</keyword>
<keyword evidence="4 9" id="KW-0812">Transmembrane</keyword>
<feature type="domain" description="Membrane insertase YidC/Oxa/ALB C-terminal" evidence="11">
    <location>
        <begin position="29"/>
        <end position="228"/>
    </location>
</feature>
<feature type="transmembrane region" description="Helical" evidence="10">
    <location>
        <begin position="98"/>
        <end position="116"/>
    </location>
</feature>
<dbReference type="EMBL" id="PFBC01000037">
    <property type="protein sequence ID" value="PIR87856.1"/>
    <property type="molecule type" value="Genomic_DNA"/>
</dbReference>
<evidence type="ECO:0000256" key="3">
    <source>
        <dbReference type="ARBA" id="ARBA00022475"/>
    </source>
</evidence>
<evidence type="ECO:0000256" key="1">
    <source>
        <dbReference type="ARBA" id="ARBA00004651"/>
    </source>
</evidence>
<keyword evidence="5" id="KW-0653">Protein transport</keyword>
<evidence type="ECO:0000256" key="4">
    <source>
        <dbReference type="ARBA" id="ARBA00022692"/>
    </source>
</evidence>
<organism evidence="12 13">
    <name type="scientific">Candidatus Harrisonbacteria bacterium CG10_big_fil_rev_8_21_14_0_10_45_28</name>
    <dbReference type="NCBI Taxonomy" id="1974586"/>
    <lineage>
        <taxon>Bacteria</taxon>
        <taxon>Candidatus Harrisoniibacteriota</taxon>
    </lineage>
</organism>
<dbReference type="NCBIfam" id="TIGR03592">
    <property type="entry name" value="yidC_oxa1_cterm"/>
    <property type="match status" value="1"/>
</dbReference>
<dbReference type="AlphaFoldDB" id="A0A2H0UQB5"/>
<evidence type="ECO:0000256" key="9">
    <source>
        <dbReference type="RuleBase" id="RU003945"/>
    </source>
</evidence>
<dbReference type="InterPro" id="IPR047196">
    <property type="entry name" value="YidC_ALB_C"/>
</dbReference>
<evidence type="ECO:0000313" key="12">
    <source>
        <dbReference type="EMBL" id="PIR87856.1"/>
    </source>
</evidence>
<evidence type="ECO:0000256" key="6">
    <source>
        <dbReference type="ARBA" id="ARBA00022989"/>
    </source>
</evidence>
<proteinExistence type="inferred from homology"/>
<evidence type="ECO:0000256" key="5">
    <source>
        <dbReference type="ARBA" id="ARBA00022927"/>
    </source>
</evidence>
<feature type="transmembrane region" description="Helical" evidence="10">
    <location>
        <begin position="136"/>
        <end position="164"/>
    </location>
</feature>
<keyword evidence="3" id="KW-1003">Cell membrane</keyword>